<accession>A0A6M0RB05</accession>
<dbReference type="GO" id="GO:0004386">
    <property type="term" value="F:helicase activity"/>
    <property type="evidence" value="ECO:0007669"/>
    <property type="project" value="UniProtKB-KW"/>
</dbReference>
<keyword evidence="1 14" id="KW-0004">4Fe-4S</keyword>
<evidence type="ECO:0000256" key="3">
    <source>
        <dbReference type="ARBA" id="ARBA00022723"/>
    </source>
</evidence>
<dbReference type="AlphaFoldDB" id="A0A6M0RB05"/>
<dbReference type="SUPFAM" id="SSF52540">
    <property type="entry name" value="P-loop containing nucleoside triphosphate hydrolases"/>
    <property type="match status" value="1"/>
</dbReference>
<dbReference type="GO" id="GO:0008409">
    <property type="term" value="F:5'-3' exonuclease activity"/>
    <property type="evidence" value="ECO:0007669"/>
    <property type="project" value="UniProtKB-UniRule"/>
</dbReference>
<keyword evidence="10 14" id="KW-0408">Iron</keyword>
<evidence type="ECO:0000256" key="2">
    <source>
        <dbReference type="ARBA" id="ARBA00022722"/>
    </source>
</evidence>
<reference evidence="17 18" key="1">
    <citation type="submission" date="2019-04" db="EMBL/GenBank/DDBJ databases">
        <title>Genome sequencing of Clostridium botulinum Groups I-IV and Clostridium butyricum.</title>
        <authorList>
            <person name="Brunt J."/>
            <person name="Van Vliet A.H.M."/>
            <person name="Stringer S.C."/>
            <person name="Carter A.T."/>
            <person name="Peck M.W."/>
        </authorList>
    </citation>
    <scope>NUCLEOTIDE SEQUENCE [LARGE SCALE GENOMIC DNA]</scope>
    <source>
        <strain evidence="17 18">IFR 18/094</strain>
    </source>
</reference>
<evidence type="ECO:0000256" key="9">
    <source>
        <dbReference type="ARBA" id="ARBA00022840"/>
    </source>
</evidence>
<evidence type="ECO:0000256" key="14">
    <source>
        <dbReference type="HAMAP-Rule" id="MF_01452"/>
    </source>
</evidence>
<evidence type="ECO:0000256" key="11">
    <source>
        <dbReference type="ARBA" id="ARBA00023014"/>
    </source>
</evidence>
<evidence type="ECO:0000256" key="6">
    <source>
        <dbReference type="ARBA" id="ARBA00022801"/>
    </source>
</evidence>
<gene>
    <name evidence="14 17" type="primary">addB</name>
    <name evidence="17" type="ORF">FDF74_09700</name>
</gene>
<dbReference type="GO" id="GO:0051539">
    <property type="term" value="F:4 iron, 4 sulfur cluster binding"/>
    <property type="evidence" value="ECO:0007669"/>
    <property type="project" value="UniProtKB-KW"/>
</dbReference>
<dbReference type="InterPro" id="IPR011604">
    <property type="entry name" value="PDDEXK-like_dom_sf"/>
</dbReference>
<sequence>MSLRFIYGRAGSGKSFYCLNSIKKKIEAGCEKPLIFLVPEQFSFQAQKNLLDIAGEKSNLNAEVLDFKRMAYKVFNEIGGITAEHMNESGKSMLIYNIMEDNKNNLKVFKKSARRQGFIATISDIITEFKRYNVLPNMLLDTLEITEDENLRDKLEDLYLIFNEFEERLHKNYIDSEDDLTILAEKLKYSKQFDNAEIWIDEFSSFTPQEYAVLEQLFLKTYRVNITLCTDYLNEGNFIDNTDLFAPIKTTEEKLLRIIEDNNISMDKPIALKCSPCERFKESYELQHLEKNIFSFPYKEYKNYTKDICMLRALNKYTEIEDTAKNIIKTSREKNIRFNDIAVVTGDLEGYENIVSVVFNQYNIPFFIDKKREINNNPIIILILSAIEVLAKNWTYESVFRYLKTGLLDFKKSDIDILENYVLSNGIKGSMWTSSRPWEFRVTTDYDLGENAEEELLNKINHLRFEIVEPLNKFYNYSKNAKNTRDMCATLYEFLCYIKVPDKIQWWIEKFKSEDKIEKANEYNQIWDIVIEVLDQLVEVIGKEKISFKEFSKILQTGFSEYEIGLIPPALDQVIVGDIKRLRSHDINTLYIVGVNDGIFPTSLNNEGILTDEDRIFLKEKGVEIAKDTRSAAFEEQFLIYSTLTTPSKYLRLSYTIADEEGKTLRPSIIISRLKKIFINICEESDVIKKENDEEKLENISSPKPTFNYLIFKLRLDSQQGDTKKIDPIWADVYKWYESKEKWSKKLNSILEGFNYTNQSDYIETKKVRNLYGKPLKISVSRLEKFSQCPFAYFIQYGLKAKDRKIYNLSYPDLGIFMHNILEVFSKELEEKGITWEDIDSTWAEEKIENLINKELENKSSILTSSKRYEHITNTVKKILTKSINIIGYQVKRGNFKPSYYELSFDTEGDYPPISVELHSGEVVNLIGRVDRVDLLNKDGITYLRIIDYKSGTKEFKLSDVYYGLQLQLLIYLDAILTEMSDRLNIKGEPGAIFYLKLDDPIIKTSKEISNEEIEKNVIKTMKMKGLVLNDTEIIKDMDKFISGMSDIIPASINKKGEVTNYSSSVATLDEFNLLRAYVRYIVVQICEEMLEGNIKISPCKNKDEYSCKYCIYSSICKFDTEIRENKYNILSEKKDKEVWELMEEKLEDYKQN</sequence>
<comment type="similarity">
    <text evidence="14">Belongs to the helicase family. AddB/RexB type 1 subfamily.</text>
</comment>
<keyword evidence="2 14" id="KW-0540">Nuclease</keyword>
<evidence type="ECO:0000256" key="4">
    <source>
        <dbReference type="ARBA" id="ARBA00022741"/>
    </source>
</evidence>
<evidence type="ECO:0000313" key="18">
    <source>
        <dbReference type="Proteomes" id="UP000473885"/>
    </source>
</evidence>
<keyword evidence="7 14" id="KW-0347">Helicase</keyword>
<evidence type="ECO:0000256" key="8">
    <source>
        <dbReference type="ARBA" id="ARBA00022839"/>
    </source>
</evidence>
<evidence type="ECO:0000259" key="16">
    <source>
        <dbReference type="Pfam" id="PF21445"/>
    </source>
</evidence>
<dbReference type="EMBL" id="SXDP01000008">
    <property type="protein sequence ID" value="NEZ47464.1"/>
    <property type="molecule type" value="Genomic_DNA"/>
</dbReference>
<keyword evidence="13 14" id="KW-0234">DNA repair</keyword>
<evidence type="ECO:0000256" key="13">
    <source>
        <dbReference type="ARBA" id="ARBA00023204"/>
    </source>
</evidence>
<organism evidence="17 18">
    <name type="scientific">Clostridium niameyense</name>
    <dbReference type="NCBI Taxonomy" id="1622073"/>
    <lineage>
        <taxon>Bacteria</taxon>
        <taxon>Bacillati</taxon>
        <taxon>Bacillota</taxon>
        <taxon>Clostridia</taxon>
        <taxon>Eubacteriales</taxon>
        <taxon>Clostridiaceae</taxon>
        <taxon>Clostridium</taxon>
    </lineage>
</organism>
<keyword evidence="8 14" id="KW-0269">Exonuclease</keyword>
<keyword evidence="4 14" id="KW-0547">Nucleotide-binding</keyword>
<comment type="cofactor">
    <cofactor evidence="14">
        <name>[4Fe-4S] cluster</name>
        <dbReference type="ChEBI" id="CHEBI:49883"/>
    </cofactor>
    <text evidence="14">Binds 1 [4Fe-4S] cluster.</text>
</comment>
<evidence type="ECO:0000259" key="15">
    <source>
        <dbReference type="Pfam" id="PF12705"/>
    </source>
</evidence>
<evidence type="ECO:0000256" key="5">
    <source>
        <dbReference type="ARBA" id="ARBA00022763"/>
    </source>
</evidence>
<dbReference type="HAMAP" id="MF_01452">
    <property type="entry name" value="AddB_type1"/>
    <property type="match status" value="1"/>
</dbReference>
<feature type="binding site" evidence="14">
    <location>
        <position position="1111"/>
    </location>
    <ligand>
        <name>[4Fe-4S] cluster</name>
        <dbReference type="ChEBI" id="CHEBI:49883"/>
    </ligand>
</feature>
<dbReference type="PANTHER" id="PTHR30591:SF1">
    <property type="entry name" value="RECBCD ENZYME SUBUNIT RECC"/>
    <property type="match status" value="1"/>
</dbReference>
<evidence type="ECO:0000256" key="10">
    <source>
        <dbReference type="ARBA" id="ARBA00023004"/>
    </source>
</evidence>
<comment type="subunit">
    <text evidence="14">Heterodimer of AddA and AddB.</text>
</comment>
<comment type="function">
    <text evidence="14">The heterodimer acts as both an ATP-dependent DNA helicase and an ATP-dependent, dual-direction single-stranded exonuclease. Recognizes the chi site generating a DNA molecule suitable for the initiation of homologous recombination. The AddB subunit has 5' -&gt; 3' nuclease activity but not helicase activity.</text>
</comment>
<feature type="domain" description="ATP-dependent helicase/deoxyribonuclease subunit B N-terminal" evidence="16">
    <location>
        <begin position="5"/>
        <end position="290"/>
    </location>
</feature>
<keyword evidence="3 14" id="KW-0479">Metal-binding</keyword>
<evidence type="ECO:0000313" key="17">
    <source>
        <dbReference type="EMBL" id="NEZ47464.1"/>
    </source>
</evidence>
<dbReference type="GO" id="GO:0000724">
    <property type="term" value="P:double-strand break repair via homologous recombination"/>
    <property type="evidence" value="ECO:0007669"/>
    <property type="project" value="UniProtKB-UniRule"/>
</dbReference>
<comment type="cofactor">
    <cofactor evidence="14">
        <name>Mg(2+)</name>
        <dbReference type="ChEBI" id="CHEBI:18420"/>
    </cofactor>
</comment>
<dbReference type="GO" id="GO:0003690">
    <property type="term" value="F:double-stranded DNA binding"/>
    <property type="evidence" value="ECO:0007669"/>
    <property type="project" value="UniProtKB-UniRule"/>
</dbReference>
<dbReference type="Proteomes" id="UP000473885">
    <property type="component" value="Unassembled WGS sequence"/>
</dbReference>
<proteinExistence type="inferred from homology"/>
<name>A0A6M0RB05_9CLOT</name>
<dbReference type="Gene3D" id="6.10.140.1030">
    <property type="match status" value="1"/>
</dbReference>
<keyword evidence="12 14" id="KW-0238">DNA-binding</keyword>
<keyword evidence="18" id="KW-1185">Reference proteome</keyword>
<feature type="binding site" evidence="14">
    <location>
        <position position="1108"/>
    </location>
    <ligand>
        <name>[4Fe-4S] cluster</name>
        <dbReference type="ChEBI" id="CHEBI:49883"/>
    </ligand>
</feature>
<evidence type="ECO:0000256" key="12">
    <source>
        <dbReference type="ARBA" id="ARBA00023125"/>
    </source>
</evidence>
<dbReference type="InterPro" id="IPR038726">
    <property type="entry name" value="PDDEXK_AddAB-type"/>
</dbReference>
<dbReference type="InterPro" id="IPR014140">
    <property type="entry name" value="DNA_helicase_suAddB"/>
</dbReference>
<dbReference type="GO" id="GO:0005524">
    <property type="term" value="F:ATP binding"/>
    <property type="evidence" value="ECO:0007669"/>
    <property type="project" value="UniProtKB-UniRule"/>
</dbReference>
<comment type="miscellaneous">
    <text evidence="14">Despite having conserved helicase domains, this subunit does not have helicase activity.</text>
</comment>
<dbReference type="Gene3D" id="3.90.320.10">
    <property type="match status" value="1"/>
</dbReference>
<keyword evidence="5 14" id="KW-0227">DNA damage</keyword>
<dbReference type="InterPro" id="IPR049035">
    <property type="entry name" value="ADDB_N"/>
</dbReference>
<feature type="binding site" evidence="14">
    <location>
        <position position="789"/>
    </location>
    <ligand>
        <name>[4Fe-4S] cluster</name>
        <dbReference type="ChEBI" id="CHEBI:49883"/>
    </ligand>
</feature>
<dbReference type="InterPro" id="IPR027417">
    <property type="entry name" value="P-loop_NTPase"/>
</dbReference>
<keyword evidence="9 14" id="KW-0067">ATP-binding</keyword>
<dbReference type="GO" id="GO:0046872">
    <property type="term" value="F:metal ion binding"/>
    <property type="evidence" value="ECO:0007669"/>
    <property type="project" value="UniProtKB-KW"/>
</dbReference>
<dbReference type="PANTHER" id="PTHR30591">
    <property type="entry name" value="RECBCD ENZYME SUBUNIT RECC"/>
    <property type="match status" value="1"/>
</dbReference>
<dbReference type="NCBIfam" id="TIGR02773">
    <property type="entry name" value="addB_Gpos"/>
    <property type="match status" value="1"/>
</dbReference>
<dbReference type="EC" id="3.1.-.-" evidence="14"/>
<evidence type="ECO:0000256" key="1">
    <source>
        <dbReference type="ARBA" id="ARBA00022485"/>
    </source>
</evidence>
<dbReference type="RefSeq" id="WP_163249476.1">
    <property type="nucleotide sequence ID" value="NZ_SXDP01000008.1"/>
</dbReference>
<feature type="domain" description="PD-(D/E)XK endonuclease-like" evidence="15">
    <location>
        <begin position="778"/>
        <end position="1118"/>
    </location>
</feature>
<dbReference type="Pfam" id="PF21445">
    <property type="entry name" value="ADDB_N"/>
    <property type="match status" value="1"/>
</dbReference>
<dbReference type="Gene3D" id="3.40.50.300">
    <property type="entry name" value="P-loop containing nucleotide triphosphate hydrolases"/>
    <property type="match status" value="4"/>
</dbReference>
<protein>
    <recommendedName>
        <fullName evidence="14">ATP-dependent helicase/deoxyribonuclease subunit B</fullName>
        <ecNumber evidence="14">3.1.-.-</ecNumber>
    </recommendedName>
    <alternativeName>
        <fullName evidence="14">ATP-dependent helicase/nuclease subunit AddB</fullName>
    </alternativeName>
</protein>
<dbReference type="Pfam" id="PF12705">
    <property type="entry name" value="PDDEXK_1"/>
    <property type="match status" value="1"/>
</dbReference>
<feature type="binding site" evidence="14">
    <location>
        <position position="1117"/>
    </location>
    <ligand>
        <name>[4Fe-4S] cluster</name>
        <dbReference type="ChEBI" id="CHEBI:49883"/>
    </ligand>
</feature>
<keyword evidence="11 14" id="KW-0411">Iron-sulfur</keyword>
<comment type="caution">
    <text evidence="17">The sequence shown here is derived from an EMBL/GenBank/DDBJ whole genome shotgun (WGS) entry which is preliminary data.</text>
</comment>
<evidence type="ECO:0000256" key="7">
    <source>
        <dbReference type="ARBA" id="ARBA00022806"/>
    </source>
</evidence>
<keyword evidence="6 14" id="KW-0378">Hydrolase</keyword>